<accession>A0A1B8GEU3</accession>
<evidence type="ECO:0000313" key="2">
    <source>
        <dbReference type="Proteomes" id="UP000091956"/>
    </source>
</evidence>
<sequence>MCGGYEEDPGLLWHCRKDPYSSYKAAFEQDYLVSSVELTYAENPAVSLLTTVRGAGHVLRGPLDPPPSPGDEGPYHTMRLPPLELEYSLPLTADEMKDLSVEDVREAPGLENVPAGVQGPFQWVDLLGEGLEGIFAHQGGNWSYTRNMSAINFPAKRTYESIIQGLASLRVEDVEFSPLETVENQPVLTSEGQSGLNFMSVARDSCLDLVRMRGEVNGFYRSLVSSTIGPVNTSTAGWTPFRPFESSPTISLDEPNVRLVDLSGNGTADVLVTHDDVFVYYESLGELGFQTAVNESQGPRVLFSDPTNSIYLADMSGDGLVDIGSEMEAFAIGRI</sequence>
<organism evidence="1 2">
    <name type="scientific">Pseudogymnoascus verrucosus</name>
    <dbReference type="NCBI Taxonomy" id="342668"/>
    <lineage>
        <taxon>Eukaryota</taxon>
        <taxon>Fungi</taxon>
        <taxon>Dikarya</taxon>
        <taxon>Ascomycota</taxon>
        <taxon>Pezizomycotina</taxon>
        <taxon>Leotiomycetes</taxon>
        <taxon>Thelebolales</taxon>
        <taxon>Thelebolaceae</taxon>
        <taxon>Pseudogymnoascus</taxon>
    </lineage>
</organism>
<gene>
    <name evidence="1" type="ORF">VE01_07741</name>
</gene>
<dbReference type="InterPro" id="IPR028994">
    <property type="entry name" value="Integrin_alpha_N"/>
</dbReference>
<reference evidence="2" key="2">
    <citation type="journal article" date="2018" name="Nat. Commun.">
        <title>Extreme sensitivity to ultraviolet light in the fungal pathogen causing white-nose syndrome of bats.</title>
        <authorList>
            <person name="Palmer J.M."/>
            <person name="Drees K.P."/>
            <person name="Foster J.T."/>
            <person name="Lindner D.L."/>
        </authorList>
    </citation>
    <scope>NUCLEOTIDE SEQUENCE [LARGE SCALE GENOMIC DNA]</scope>
    <source>
        <strain evidence="2">UAMH 10579</strain>
    </source>
</reference>
<evidence type="ECO:0000313" key="1">
    <source>
        <dbReference type="EMBL" id="OBT94350.1"/>
    </source>
</evidence>
<reference evidence="1 2" key="1">
    <citation type="submission" date="2016-03" db="EMBL/GenBank/DDBJ databases">
        <title>Comparative genomics of Pseudogymnoascus destructans, the fungus causing white-nose syndrome of bats.</title>
        <authorList>
            <person name="Palmer J.M."/>
            <person name="Drees K.P."/>
            <person name="Foster J.T."/>
            <person name="Lindner D.L."/>
        </authorList>
    </citation>
    <scope>NUCLEOTIDE SEQUENCE [LARGE SCALE GENOMIC DNA]</scope>
    <source>
        <strain evidence="1 2">UAMH 10579</strain>
    </source>
</reference>
<dbReference type="RefSeq" id="XP_018128083.1">
    <property type="nucleotide sequence ID" value="XM_018277174.1"/>
</dbReference>
<name>A0A1B8GEU3_9PEZI</name>
<dbReference type="STRING" id="342668.A0A1B8GEU3"/>
<dbReference type="GeneID" id="28841127"/>
<keyword evidence="2" id="KW-1185">Reference proteome</keyword>
<protein>
    <submittedName>
        <fullName evidence="1">Uncharacterized protein</fullName>
    </submittedName>
</protein>
<proteinExistence type="predicted"/>
<dbReference type="Proteomes" id="UP000091956">
    <property type="component" value="Unassembled WGS sequence"/>
</dbReference>
<dbReference type="AlphaFoldDB" id="A0A1B8GEU3"/>
<dbReference type="EMBL" id="KV460244">
    <property type="protein sequence ID" value="OBT94350.1"/>
    <property type="molecule type" value="Genomic_DNA"/>
</dbReference>
<dbReference type="SUPFAM" id="SSF69318">
    <property type="entry name" value="Integrin alpha N-terminal domain"/>
    <property type="match status" value="1"/>
</dbReference>